<protein>
    <recommendedName>
        <fullName evidence="4">Secreted peptide</fullName>
    </recommendedName>
</protein>
<keyword evidence="1" id="KW-0472">Membrane</keyword>
<accession>A0ABP0UHG8</accession>
<organism evidence="2 3">
    <name type="scientific">Sphagnum troendelagicum</name>
    <dbReference type="NCBI Taxonomy" id="128251"/>
    <lineage>
        <taxon>Eukaryota</taxon>
        <taxon>Viridiplantae</taxon>
        <taxon>Streptophyta</taxon>
        <taxon>Embryophyta</taxon>
        <taxon>Bryophyta</taxon>
        <taxon>Sphagnophytina</taxon>
        <taxon>Sphagnopsida</taxon>
        <taxon>Sphagnales</taxon>
        <taxon>Sphagnaceae</taxon>
        <taxon>Sphagnum</taxon>
    </lineage>
</organism>
<evidence type="ECO:0000313" key="3">
    <source>
        <dbReference type="Proteomes" id="UP001497512"/>
    </source>
</evidence>
<evidence type="ECO:0008006" key="4">
    <source>
        <dbReference type="Google" id="ProtNLM"/>
    </source>
</evidence>
<name>A0ABP0UHG8_9BRYO</name>
<keyword evidence="3" id="KW-1185">Reference proteome</keyword>
<proteinExistence type="predicted"/>
<feature type="transmembrane region" description="Helical" evidence="1">
    <location>
        <begin position="64"/>
        <end position="85"/>
    </location>
</feature>
<keyword evidence="1" id="KW-1133">Transmembrane helix</keyword>
<keyword evidence="1" id="KW-0812">Transmembrane</keyword>
<evidence type="ECO:0000256" key="1">
    <source>
        <dbReference type="SAM" id="Phobius"/>
    </source>
</evidence>
<reference evidence="2" key="1">
    <citation type="submission" date="2024-02" db="EMBL/GenBank/DDBJ databases">
        <authorList>
            <consortium name="ELIXIR-Norway"/>
            <consortium name="Elixir Norway"/>
        </authorList>
    </citation>
    <scope>NUCLEOTIDE SEQUENCE</scope>
</reference>
<sequence length="101" mass="10602">MCLMVLLAPVYASSVGIPSSANVIRGSFFLSSSFFFRSSFSFLMASLSSFLLFFSRVLGERAPVVALSSLFFFFSAALASAAFLASSSLCASPAINPACNA</sequence>
<evidence type="ECO:0000313" key="2">
    <source>
        <dbReference type="EMBL" id="CAK9222154.1"/>
    </source>
</evidence>
<gene>
    <name evidence="2" type="ORF">CSSPTR1EN2_LOCUS15923</name>
</gene>
<feature type="transmembrane region" description="Helical" evidence="1">
    <location>
        <begin position="28"/>
        <end position="52"/>
    </location>
</feature>
<dbReference type="Proteomes" id="UP001497512">
    <property type="component" value="Chromosome 4"/>
</dbReference>
<dbReference type="EMBL" id="OZ019896">
    <property type="protein sequence ID" value="CAK9222154.1"/>
    <property type="molecule type" value="Genomic_DNA"/>
</dbReference>